<dbReference type="PANTHER" id="PTHR46880:SF9">
    <property type="entry name" value="ZINC FINGER PROTEIN 862"/>
    <property type="match status" value="1"/>
</dbReference>
<comment type="caution">
    <text evidence="1">The sequence shown here is derived from an EMBL/GenBank/DDBJ whole genome shotgun (WGS) entry which is preliminary data.</text>
</comment>
<proteinExistence type="predicted"/>
<protein>
    <submittedName>
        <fullName evidence="1">Uncharacterized protein</fullName>
    </submittedName>
</protein>
<dbReference type="AlphaFoldDB" id="A0A9Q1BPC9"/>
<accession>A0A9Q1BPC9</accession>
<dbReference type="PANTHER" id="PTHR46880">
    <property type="entry name" value="RAS-ASSOCIATING DOMAIN-CONTAINING PROTEIN"/>
    <property type="match status" value="1"/>
</dbReference>
<dbReference type="EMBL" id="JAIZAY010000013">
    <property type="protein sequence ID" value="KAJ8030234.1"/>
    <property type="molecule type" value="Genomic_DNA"/>
</dbReference>
<evidence type="ECO:0000313" key="1">
    <source>
        <dbReference type="EMBL" id="KAJ8030234.1"/>
    </source>
</evidence>
<reference evidence="1" key="1">
    <citation type="submission" date="2021-10" db="EMBL/GenBank/DDBJ databases">
        <title>Tropical sea cucumber genome reveals ecological adaptation and Cuvierian tubules defense mechanism.</title>
        <authorList>
            <person name="Chen T."/>
        </authorList>
    </citation>
    <scope>NUCLEOTIDE SEQUENCE</scope>
    <source>
        <strain evidence="1">Nanhai2018</strain>
        <tissue evidence="1">Muscle</tissue>
    </source>
</reference>
<evidence type="ECO:0000313" key="2">
    <source>
        <dbReference type="Proteomes" id="UP001152320"/>
    </source>
</evidence>
<organism evidence="1 2">
    <name type="scientific">Holothuria leucospilota</name>
    <name type="common">Black long sea cucumber</name>
    <name type="synonym">Mertensiothuria leucospilota</name>
    <dbReference type="NCBI Taxonomy" id="206669"/>
    <lineage>
        <taxon>Eukaryota</taxon>
        <taxon>Metazoa</taxon>
        <taxon>Echinodermata</taxon>
        <taxon>Eleutherozoa</taxon>
        <taxon>Echinozoa</taxon>
        <taxon>Holothuroidea</taxon>
        <taxon>Aspidochirotacea</taxon>
        <taxon>Aspidochirotida</taxon>
        <taxon>Holothuriidae</taxon>
        <taxon>Holothuria</taxon>
    </lineage>
</organism>
<gene>
    <name evidence="1" type="ORF">HOLleu_26581</name>
</gene>
<keyword evidence="2" id="KW-1185">Reference proteome</keyword>
<sequence>MAHWREISSDLRKDISQVDKAKLKGWMKVISTGKFHVMLAFFRDVVSNLAALSRVFQEDAVSLPSVIDTIKLTTSNLEQMVNQEGPCLSKIFEEIEEVDGICMLKLNELSDLERAKQYLSTERNVIIAQLLECLSVRFRDFHTNPVMVDAAGIIDPSNWPIDSETALTAFGVTEVKNLLAHFKDCLIPNGCDVSRAVVEWKALKMMVKRYFGVPTERRNNQPPQVLGAYLPKEEQ</sequence>
<dbReference type="Proteomes" id="UP001152320">
    <property type="component" value="Chromosome 13"/>
</dbReference>
<name>A0A9Q1BPC9_HOLLE</name>